<organism evidence="1 2">
    <name type="scientific">Saprolegnia diclina (strain VS20)</name>
    <dbReference type="NCBI Taxonomy" id="1156394"/>
    <lineage>
        <taxon>Eukaryota</taxon>
        <taxon>Sar</taxon>
        <taxon>Stramenopiles</taxon>
        <taxon>Oomycota</taxon>
        <taxon>Saprolegniomycetes</taxon>
        <taxon>Saprolegniales</taxon>
        <taxon>Saprolegniaceae</taxon>
        <taxon>Saprolegnia</taxon>
    </lineage>
</organism>
<dbReference type="EMBL" id="JH767159">
    <property type="protein sequence ID" value="EQC33470.1"/>
    <property type="molecule type" value="Genomic_DNA"/>
</dbReference>
<evidence type="ECO:0000313" key="1">
    <source>
        <dbReference type="EMBL" id="EQC33470.1"/>
    </source>
</evidence>
<name>T0QIE2_SAPDV</name>
<protein>
    <submittedName>
        <fullName evidence="1">Uncharacterized protein</fullName>
    </submittedName>
</protein>
<dbReference type="RefSeq" id="XP_008613110.1">
    <property type="nucleotide sequence ID" value="XM_008614888.1"/>
</dbReference>
<reference evidence="1 2" key="1">
    <citation type="submission" date="2012-04" db="EMBL/GenBank/DDBJ databases">
        <title>The Genome Sequence of Saprolegnia declina VS20.</title>
        <authorList>
            <consortium name="The Broad Institute Genome Sequencing Platform"/>
            <person name="Russ C."/>
            <person name="Nusbaum C."/>
            <person name="Tyler B."/>
            <person name="van West P."/>
            <person name="Dieguez-Uribeondo J."/>
            <person name="de Bruijn I."/>
            <person name="Tripathy S."/>
            <person name="Jiang R."/>
            <person name="Young S.K."/>
            <person name="Zeng Q."/>
            <person name="Gargeya S."/>
            <person name="Fitzgerald M."/>
            <person name="Haas B."/>
            <person name="Abouelleil A."/>
            <person name="Alvarado L."/>
            <person name="Arachchi H.M."/>
            <person name="Berlin A."/>
            <person name="Chapman S.B."/>
            <person name="Goldberg J."/>
            <person name="Griggs A."/>
            <person name="Gujja S."/>
            <person name="Hansen M."/>
            <person name="Howarth C."/>
            <person name="Imamovic A."/>
            <person name="Larimer J."/>
            <person name="McCowen C."/>
            <person name="Montmayeur A."/>
            <person name="Murphy C."/>
            <person name="Neiman D."/>
            <person name="Pearson M."/>
            <person name="Priest M."/>
            <person name="Roberts A."/>
            <person name="Saif S."/>
            <person name="Shea T."/>
            <person name="Sisk P."/>
            <person name="Sykes S."/>
            <person name="Wortman J."/>
            <person name="Nusbaum C."/>
            <person name="Birren B."/>
        </authorList>
    </citation>
    <scope>NUCLEOTIDE SEQUENCE [LARGE SCALE GENOMIC DNA]</scope>
    <source>
        <strain evidence="1 2">VS20</strain>
    </source>
</reference>
<keyword evidence="2" id="KW-1185">Reference proteome</keyword>
<sequence>MAIVLAKMFQKKPKIGLKDVETNKPRGGLRWTTKKCHPYKPIDDTPSCCKARLASEQVLPQYELGAPDVTISHRFIDRPRVRMHKLATIVGGHKVPFSELELDYWKADFEHKNTLTAIAEEDKSTCECCMAVAFSSNARNVCIALTKVSRRRRA</sequence>
<proteinExistence type="predicted"/>
<dbReference type="AlphaFoldDB" id="T0QIE2"/>
<dbReference type="OrthoDB" id="62778at2759"/>
<dbReference type="InParanoid" id="T0QIE2"/>
<dbReference type="GeneID" id="19949707"/>
<accession>T0QIE2</accession>
<evidence type="ECO:0000313" key="2">
    <source>
        <dbReference type="Proteomes" id="UP000030762"/>
    </source>
</evidence>
<dbReference type="VEuPathDB" id="FungiDB:SDRG_08980"/>
<dbReference type="Proteomes" id="UP000030762">
    <property type="component" value="Unassembled WGS sequence"/>
</dbReference>
<gene>
    <name evidence="1" type="ORF">SDRG_08980</name>
</gene>
<dbReference type="OMA" id="TISHRFI"/>